<organism evidence="2 3">
    <name type="scientific">Glonium stellatum</name>
    <dbReference type="NCBI Taxonomy" id="574774"/>
    <lineage>
        <taxon>Eukaryota</taxon>
        <taxon>Fungi</taxon>
        <taxon>Dikarya</taxon>
        <taxon>Ascomycota</taxon>
        <taxon>Pezizomycotina</taxon>
        <taxon>Dothideomycetes</taxon>
        <taxon>Pleosporomycetidae</taxon>
        <taxon>Gloniales</taxon>
        <taxon>Gloniaceae</taxon>
        <taxon>Glonium</taxon>
    </lineage>
</organism>
<dbReference type="Proteomes" id="UP000250140">
    <property type="component" value="Unassembled WGS sequence"/>
</dbReference>
<feature type="non-terminal residue" evidence="2">
    <location>
        <position position="1"/>
    </location>
</feature>
<dbReference type="AlphaFoldDB" id="A0A8E2F1X2"/>
<reference evidence="2 3" key="1">
    <citation type="journal article" date="2016" name="Nat. Commun.">
        <title>Ectomycorrhizal ecology is imprinted in the genome of the dominant symbiotic fungus Cenococcum geophilum.</title>
        <authorList>
            <consortium name="DOE Joint Genome Institute"/>
            <person name="Peter M."/>
            <person name="Kohler A."/>
            <person name="Ohm R.A."/>
            <person name="Kuo A."/>
            <person name="Krutzmann J."/>
            <person name="Morin E."/>
            <person name="Arend M."/>
            <person name="Barry K.W."/>
            <person name="Binder M."/>
            <person name="Choi C."/>
            <person name="Clum A."/>
            <person name="Copeland A."/>
            <person name="Grisel N."/>
            <person name="Haridas S."/>
            <person name="Kipfer T."/>
            <person name="LaButti K."/>
            <person name="Lindquist E."/>
            <person name="Lipzen A."/>
            <person name="Maire R."/>
            <person name="Meier B."/>
            <person name="Mihaltcheva S."/>
            <person name="Molinier V."/>
            <person name="Murat C."/>
            <person name="Poggeler S."/>
            <person name="Quandt C.A."/>
            <person name="Sperisen C."/>
            <person name="Tritt A."/>
            <person name="Tisserant E."/>
            <person name="Crous P.W."/>
            <person name="Henrissat B."/>
            <person name="Nehls U."/>
            <person name="Egli S."/>
            <person name="Spatafora J.W."/>
            <person name="Grigoriev I.V."/>
            <person name="Martin F.M."/>
        </authorList>
    </citation>
    <scope>NUCLEOTIDE SEQUENCE [LARGE SCALE GENOMIC DNA]</scope>
    <source>
        <strain evidence="2 3">CBS 207.34</strain>
    </source>
</reference>
<dbReference type="EMBL" id="KV749524">
    <property type="protein sequence ID" value="OCL09067.1"/>
    <property type="molecule type" value="Genomic_DNA"/>
</dbReference>
<protein>
    <submittedName>
        <fullName evidence="2">Uncharacterized protein</fullName>
    </submittedName>
</protein>
<dbReference type="OrthoDB" id="8954335at2759"/>
<feature type="region of interest" description="Disordered" evidence="1">
    <location>
        <begin position="222"/>
        <end position="249"/>
    </location>
</feature>
<evidence type="ECO:0000313" key="3">
    <source>
        <dbReference type="Proteomes" id="UP000250140"/>
    </source>
</evidence>
<sequence length="249" mass="28286">QKPVYITVIGQTRAEETTFVRTVTGPSSKPNDGNKSRNDSLEIIETVIDDRTIKLINTPSFDDSNRSELDILEEAAGYFKEMYDSKVYLTGIIYLHRITDPMDEGLASRVLSHLDEICGPHFYGNIALTTVSWGMVSNREGEDRERSLRTKDRHWLEFAKTGATMHRHDDTKESAISIIRHLLKKTPDVLSFQRHLADHGIIAKTAAGEMLVSRLAEMLEKAKKRIEEPEKDTEREKSERTTESKPAAE</sequence>
<dbReference type="InterPro" id="IPR027417">
    <property type="entry name" value="P-loop_NTPase"/>
</dbReference>
<name>A0A8E2F1X2_9PEZI</name>
<proteinExistence type="predicted"/>
<evidence type="ECO:0000256" key="1">
    <source>
        <dbReference type="SAM" id="MobiDB-lite"/>
    </source>
</evidence>
<accession>A0A8E2F1X2</accession>
<dbReference type="Gene3D" id="3.40.50.300">
    <property type="entry name" value="P-loop containing nucleotide triphosphate hydrolases"/>
    <property type="match status" value="1"/>
</dbReference>
<gene>
    <name evidence="2" type="ORF">AOQ84DRAFT_276638</name>
</gene>
<feature type="non-terminal residue" evidence="2">
    <location>
        <position position="249"/>
    </location>
</feature>
<keyword evidence="3" id="KW-1185">Reference proteome</keyword>
<evidence type="ECO:0000313" key="2">
    <source>
        <dbReference type="EMBL" id="OCL09067.1"/>
    </source>
</evidence>